<evidence type="ECO:0000256" key="4">
    <source>
        <dbReference type="ARBA" id="ARBA00022692"/>
    </source>
</evidence>
<feature type="domain" description="Type II secretion system protein GspF" evidence="8">
    <location>
        <begin position="17"/>
        <end position="135"/>
    </location>
</feature>
<dbReference type="InterPro" id="IPR042094">
    <property type="entry name" value="T2SS_GspF_sf"/>
</dbReference>
<dbReference type="PANTHER" id="PTHR30012:SF0">
    <property type="entry name" value="TYPE II SECRETION SYSTEM PROTEIN F-RELATED"/>
    <property type="match status" value="1"/>
</dbReference>
<evidence type="ECO:0000313" key="9">
    <source>
        <dbReference type="EMBL" id="QDV75340.1"/>
    </source>
</evidence>
<sequence>MLTAGVPASAKTLAALCDRVAISLDAGIDLRRIWRSEGERLSGRGAKACSEVADAIQRGDSIDKAIAEAGPFFPPLMVELVRVGDQTGTADEVFHRLAQHYQRQVSRAREFRGAILWPVIQLVLALGIVGVLIAIGGILKDGKGQPIDMVGFGMTGASGLVTYVGLLIGTALVAALTWLAVRRRPEWGAKVRGWASSIPVIGDALQKIALARIAWALRLTMNVAMDLRKVGPVVLRASDNDRYSRHAANVSAMVGRGEPLSKCFAATKAFPQPFLDHLDVAEQTGTIVESMDRLSKRYDEEAEHAVAMLTRVAAFLVWAAIATLIIVLIFRVFGMYTGMINDALKEI</sequence>
<evidence type="ECO:0000256" key="3">
    <source>
        <dbReference type="ARBA" id="ARBA00022475"/>
    </source>
</evidence>
<dbReference type="Proteomes" id="UP000316426">
    <property type="component" value="Chromosome"/>
</dbReference>
<keyword evidence="10" id="KW-1185">Reference proteome</keyword>
<evidence type="ECO:0000256" key="1">
    <source>
        <dbReference type="ARBA" id="ARBA00004651"/>
    </source>
</evidence>
<comment type="subcellular location">
    <subcellularLocation>
        <location evidence="1">Cell membrane</location>
        <topology evidence="1">Multi-pass membrane protein</topology>
    </subcellularLocation>
</comment>
<keyword evidence="6 7" id="KW-0472">Membrane</keyword>
<dbReference type="KEGG" id="bmei:Spa11_35550"/>
<evidence type="ECO:0000256" key="2">
    <source>
        <dbReference type="ARBA" id="ARBA00005745"/>
    </source>
</evidence>
<reference evidence="9 10" key="1">
    <citation type="submission" date="2019-02" db="EMBL/GenBank/DDBJ databases">
        <title>Deep-cultivation of Planctomycetes and their phenomic and genomic characterization uncovers novel biology.</title>
        <authorList>
            <person name="Wiegand S."/>
            <person name="Jogler M."/>
            <person name="Boedeker C."/>
            <person name="Pinto D."/>
            <person name="Vollmers J."/>
            <person name="Rivas-Marin E."/>
            <person name="Kohn T."/>
            <person name="Peeters S.H."/>
            <person name="Heuer A."/>
            <person name="Rast P."/>
            <person name="Oberbeckmann S."/>
            <person name="Bunk B."/>
            <person name="Jeske O."/>
            <person name="Meyerdierks A."/>
            <person name="Storesund J.E."/>
            <person name="Kallscheuer N."/>
            <person name="Luecker S."/>
            <person name="Lage O.M."/>
            <person name="Pohl T."/>
            <person name="Merkel B.J."/>
            <person name="Hornburger P."/>
            <person name="Mueller R.-W."/>
            <person name="Bruemmer F."/>
            <person name="Labrenz M."/>
            <person name="Spormann A.M."/>
            <person name="Op den Camp H."/>
            <person name="Overmann J."/>
            <person name="Amann R."/>
            <person name="Jetten M.S.M."/>
            <person name="Mascher T."/>
            <person name="Medema M.H."/>
            <person name="Devos D.P."/>
            <person name="Kaster A.-K."/>
            <person name="Ovreas L."/>
            <person name="Rohde M."/>
            <person name="Galperin M.Y."/>
            <person name="Jogler C."/>
        </authorList>
    </citation>
    <scope>NUCLEOTIDE SEQUENCE [LARGE SCALE GENOMIC DNA]</scope>
    <source>
        <strain evidence="9 10">Spa11</strain>
    </source>
</reference>
<dbReference type="EMBL" id="CP036349">
    <property type="protein sequence ID" value="QDV75340.1"/>
    <property type="molecule type" value="Genomic_DNA"/>
</dbReference>
<feature type="transmembrane region" description="Helical" evidence="7">
    <location>
        <begin position="312"/>
        <end position="333"/>
    </location>
</feature>
<feature type="transmembrane region" description="Helical" evidence="7">
    <location>
        <begin position="115"/>
        <end position="139"/>
    </location>
</feature>
<comment type="similarity">
    <text evidence="2">Belongs to the GSP F family.</text>
</comment>
<keyword evidence="3" id="KW-1003">Cell membrane</keyword>
<accession>A0A518KC16</accession>
<organism evidence="9 10">
    <name type="scientific">Botrimarina mediterranea</name>
    <dbReference type="NCBI Taxonomy" id="2528022"/>
    <lineage>
        <taxon>Bacteria</taxon>
        <taxon>Pseudomonadati</taxon>
        <taxon>Planctomycetota</taxon>
        <taxon>Planctomycetia</taxon>
        <taxon>Pirellulales</taxon>
        <taxon>Lacipirellulaceae</taxon>
        <taxon>Botrimarina</taxon>
    </lineage>
</organism>
<dbReference type="RefSeq" id="WP_145114534.1">
    <property type="nucleotide sequence ID" value="NZ_CP036349.1"/>
</dbReference>
<keyword evidence="5 7" id="KW-1133">Transmembrane helix</keyword>
<dbReference type="InterPro" id="IPR018076">
    <property type="entry name" value="T2SS_GspF_dom"/>
</dbReference>
<dbReference type="PANTHER" id="PTHR30012">
    <property type="entry name" value="GENERAL SECRETION PATHWAY PROTEIN"/>
    <property type="match status" value="1"/>
</dbReference>
<protein>
    <submittedName>
        <fullName evidence="9">Type II secretion system protein F</fullName>
    </submittedName>
</protein>
<evidence type="ECO:0000256" key="7">
    <source>
        <dbReference type="SAM" id="Phobius"/>
    </source>
</evidence>
<keyword evidence="4 7" id="KW-0812">Transmembrane</keyword>
<dbReference type="AlphaFoldDB" id="A0A518KC16"/>
<name>A0A518KC16_9BACT</name>
<feature type="domain" description="Type II secretion system protein GspF" evidence="8">
    <location>
        <begin position="235"/>
        <end position="330"/>
    </location>
</feature>
<proteinExistence type="inferred from homology"/>
<evidence type="ECO:0000256" key="6">
    <source>
        <dbReference type="ARBA" id="ARBA00023136"/>
    </source>
</evidence>
<dbReference type="Gene3D" id="1.20.81.30">
    <property type="entry name" value="Type II secretion system (T2SS), domain F"/>
    <property type="match status" value="2"/>
</dbReference>
<dbReference type="Pfam" id="PF00482">
    <property type="entry name" value="T2SSF"/>
    <property type="match status" value="2"/>
</dbReference>
<dbReference type="InterPro" id="IPR003004">
    <property type="entry name" value="GspF/PilC"/>
</dbReference>
<dbReference type="GO" id="GO:0005886">
    <property type="term" value="C:plasma membrane"/>
    <property type="evidence" value="ECO:0007669"/>
    <property type="project" value="UniProtKB-SubCell"/>
</dbReference>
<gene>
    <name evidence="9" type="primary">epsF_7</name>
    <name evidence="9" type="ORF">Spa11_35550</name>
</gene>
<evidence type="ECO:0000259" key="8">
    <source>
        <dbReference type="Pfam" id="PF00482"/>
    </source>
</evidence>
<feature type="transmembrane region" description="Helical" evidence="7">
    <location>
        <begin position="159"/>
        <end position="181"/>
    </location>
</feature>
<evidence type="ECO:0000313" key="10">
    <source>
        <dbReference type="Proteomes" id="UP000316426"/>
    </source>
</evidence>
<evidence type="ECO:0000256" key="5">
    <source>
        <dbReference type="ARBA" id="ARBA00022989"/>
    </source>
</evidence>